<evidence type="ECO:0000313" key="7">
    <source>
        <dbReference type="Proteomes" id="UP000780801"/>
    </source>
</evidence>
<name>A0A9P6FX86_9FUNG</name>
<proteinExistence type="inferred from homology"/>
<dbReference type="PANTHER" id="PTHR10938">
    <property type="entry name" value="TRANSLATION INITIATION FACTOR IF-3"/>
    <property type="match status" value="1"/>
</dbReference>
<keyword evidence="3" id="KW-0648">Protein biosynthesis</keyword>
<dbReference type="GO" id="GO:0003743">
    <property type="term" value="F:translation initiation factor activity"/>
    <property type="evidence" value="ECO:0007669"/>
    <property type="project" value="UniProtKB-KW"/>
</dbReference>
<dbReference type="Gene3D" id="3.30.110.10">
    <property type="entry name" value="Translation initiation factor 3 (IF-3), C-terminal domain"/>
    <property type="match status" value="1"/>
</dbReference>
<dbReference type="PANTHER" id="PTHR10938:SF0">
    <property type="entry name" value="TRANSLATION INITIATION FACTOR IF-3, MITOCHONDRIAL"/>
    <property type="match status" value="1"/>
</dbReference>
<dbReference type="SUPFAM" id="SSF55200">
    <property type="entry name" value="Translation initiation factor IF3, C-terminal domain"/>
    <property type="match status" value="1"/>
</dbReference>
<keyword evidence="2" id="KW-0396">Initiation factor</keyword>
<keyword evidence="7" id="KW-1185">Reference proteome</keyword>
<dbReference type="AlphaFoldDB" id="A0A9P6FX86"/>
<dbReference type="Gene3D" id="3.10.20.80">
    <property type="entry name" value="Translation initiation factor 3 (IF-3), N-terminal domain"/>
    <property type="match status" value="1"/>
</dbReference>
<evidence type="ECO:0000256" key="3">
    <source>
        <dbReference type="ARBA" id="ARBA00022917"/>
    </source>
</evidence>
<dbReference type="InterPro" id="IPR036787">
    <property type="entry name" value="T_IF-3_N_sf"/>
</dbReference>
<comment type="similarity">
    <text evidence="1">Belongs to the IF-3 family.</text>
</comment>
<accession>A0A9P6FX86</accession>
<feature type="domain" description="Translation initiation factor 3 N-terminal" evidence="5">
    <location>
        <begin position="133"/>
        <end position="198"/>
    </location>
</feature>
<evidence type="ECO:0000313" key="6">
    <source>
        <dbReference type="EMBL" id="KAF9582381.1"/>
    </source>
</evidence>
<dbReference type="Proteomes" id="UP000780801">
    <property type="component" value="Unassembled WGS sequence"/>
</dbReference>
<comment type="caution">
    <text evidence="6">The sequence shown here is derived from an EMBL/GenBank/DDBJ whole genome shotgun (WGS) entry which is preliminary data.</text>
</comment>
<dbReference type="OrthoDB" id="21573at2759"/>
<evidence type="ECO:0000256" key="4">
    <source>
        <dbReference type="SAM" id="MobiDB-lite"/>
    </source>
</evidence>
<feature type="compositionally biased region" description="Basic and acidic residues" evidence="4">
    <location>
        <begin position="119"/>
        <end position="134"/>
    </location>
</feature>
<evidence type="ECO:0000259" key="5">
    <source>
        <dbReference type="Pfam" id="PF05198"/>
    </source>
</evidence>
<dbReference type="SUPFAM" id="SSF54364">
    <property type="entry name" value="Translation initiation factor IF3, N-terminal domain"/>
    <property type="match status" value="1"/>
</dbReference>
<dbReference type="InterPro" id="IPR001288">
    <property type="entry name" value="Translation_initiation_fac_3"/>
</dbReference>
<dbReference type="GO" id="GO:0070124">
    <property type="term" value="P:mitochondrial translational initiation"/>
    <property type="evidence" value="ECO:0007669"/>
    <property type="project" value="TreeGrafter"/>
</dbReference>
<gene>
    <name evidence="6" type="ORF">BGW38_000279</name>
</gene>
<dbReference type="Pfam" id="PF05198">
    <property type="entry name" value="IF3_N"/>
    <property type="match status" value="1"/>
</dbReference>
<feature type="region of interest" description="Disordered" evidence="4">
    <location>
        <begin position="115"/>
        <end position="134"/>
    </location>
</feature>
<reference evidence="6" key="1">
    <citation type="journal article" date="2020" name="Fungal Divers.">
        <title>Resolving the Mortierellaceae phylogeny through synthesis of multi-gene phylogenetics and phylogenomics.</title>
        <authorList>
            <person name="Vandepol N."/>
            <person name="Liber J."/>
            <person name="Desiro A."/>
            <person name="Na H."/>
            <person name="Kennedy M."/>
            <person name="Barry K."/>
            <person name="Grigoriev I.V."/>
            <person name="Miller A.N."/>
            <person name="O'Donnell K."/>
            <person name="Stajich J.E."/>
            <person name="Bonito G."/>
        </authorList>
    </citation>
    <scope>NUCLEOTIDE SEQUENCE</scope>
    <source>
        <strain evidence="6">KOD1015</strain>
    </source>
</reference>
<evidence type="ECO:0000256" key="1">
    <source>
        <dbReference type="ARBA" id="ARBA00005439"/>
    </source>
</evidence>
<dbReference type="GO" id="GO:0032790">
    <property type="term" value="P:ribosome disassembly"/>
    <property type="evidence" value="ECO:0007669"/>
    <property type="project" value="TreeGrafter"/>
</dbReference>
<sequence>MIPLQRSALLAAAISRSARSYTSRSNGAAFLNNLDFLAPAPSNPTSIKHSPPRDSSNREYLKSKVVEREPSILDSLDFSVSGALKSTSNTSIHNQFDRRTSSALKQTVDSFDDSVTIHSGKDKRPPLDRPRRDEEIDSQWIRLITPDGNQGEKRLSWALKSFDRTQYFLVEVSPHPKLPICKLVSKKELYEKNKSSKMAKKANETVTKELQLNWGTDPHDLRHKLSKFKGFLEKGYRIDVQINGKKGKTTTQEERGLVFELVKSEFEPFGKYVKQPEWVKATTVTMALQGLNKSKKDKA</sequence>
<dbReference type="NCBIfam" id="TIGR00168">
    <property type="entry name" value="infC"/>
    <property type="match status" value="1"/>
</dbReference>
<dbReference type="InterPro" id="IPR036788">
    <property type="entry name" value="T_IF-3_C_sf"/>
</dbReference>
<evidence type="ECO:0000256" key="2">
    <source>
        <dbReference type="ARBA" id="ARBA00022540"/>
    </source>
</evidence>
<dbReference type="GO" id="GO:0043022">
    <property type="term" value="F:ribosome binding"/>
    <property type="evidence" value="ECO:0007669"/>
    <property type="project" value="TreeGrafter"/>
</dbReference>
<dbReference type="EMBL" id="JAABOA010001072">
    <property type="protein sequence ID" value="KAF9582381.1"/>
    <property type="molecule type" value="Genomic_DNA"/>
</dbReference>
<dbReference type="GO" id="GO:0005739">
    <property type="term" value="C:mitochondrion"/>
    <property type="evidence" value="ECO:0007669"/>
    <property type="project" value="TreeGrafter"/>
</dbReference>
<dbReference type="InterPro" id="IPR019814">
    <property type="entry name" value="Translation_initiation_fac_3_N"/>
</dbReference>
<protein>
    <recommendedName>
        <fullName evidence="5">Translation initiation factor 3 N-terminal domain-containing protein</fullName>
    </recommendedName>
</protein>
<organism evidence="6 7">
    <name type="scientific">Lunasporangiospora selenospora</name>
    <dbReference type="NCBI Taxonomy" id="979761"/>
    <lineage>
        <taxon>Eukaryota</taxon>
        <taxon>Fungi</taxon>
        <taxon>Fungi incertae sedis</taxon>
        <taxon>Mucoromycota</taxon>
        <taxon>Mortierellomycotina</taxon>
        <taxon>Mortierellomycetes</taxon>
        <taxon>Mortierellales</taxon>
        <taxon>Mortierellaceae</taxon>
        <taxon>Lunasporangiospora</taxon>
    </lineage>
</organism>